<accession>A0AAV2BDA1</accession>
<evidence type="ECO:0000313" key="2">
    <source>
        <dbReference type="EMBL" id="CAL1293625.1"/>
    </source>
</evidence>
<keyword evidence="3" id="KW-1185">Reference proteome</keyword>
<feature type="domain" description="LITAF" evidence="1">
    <location>
        <begin position="21"/>
        <end position="56"/>
    </location>
</feature>
<comment type="caution">
    <text evidence="2">The sequence shown here is derived from an EMBL/GenBank/DDBJ whole genome shotgun (WGS) entry which is preliminary data.</text>
</comment>
<name>A0AAV2BDA1_9ARAC</name>
<sequence length="131" mass="14748">MQQGYPPQQVTVIVPPAFGEKPAQVTCGNCRQTVVTTTTAENGACAYLACVIVLILWKGRDSSEGRHLLPPPRLRHRSHPMLPVLLRPPVYGFVQRRPSHLPWVWCPTGHIQEALRRFLATGNRQKIHQKS</sequence>
<dbReference type="AlphaFoldDB" id="A0AAV2BDA1"/>
<dbReference type="Pfam" id="PF10601">
    <property type="entry name" value="zf-LITAF-like"/>
    <property type="match status" value="1"/>
</dbReference>
<protein>
    <recommendedName>
        <fullName evidence="1">LITAF domain-containing protein</fullName>
    </recommendedName>
</protein>
<dbReference type="Proteomes" id="UP001497382">
    <property type="component" value="Unassembled WGS sequence"/>
</dbReference>
<evidence type="ECO:0000259" key="1">
    <source>
        <dbReference type="Pfam" id="PF10601"/>
    </source>
</evidence>
<organism evidence="2 3">
    <name type="scientific">Larinioides sclopetarius</name>
    <dbReference type="NCBI Taxonomy" id="280406"/>
    <lineage>
        <taxon>Eukaryota</taxon>
        <taxon>Metazoa</taxon>
        <taxon>Ecdysozoa</taxon>
        <taxon>Arthropoda</taxon>
        <taxon>Chelicerata</taxon>
        <taxon>Arachnida</taxon>
        <taxon>Araneae</taxon>
        <taxon>Araneomorphae</taxon>
        <taxon>Entelegynae</taxon>
        <taxon>Araneoidea</taxon>
        <taxon>Araneidae</taxon>
        <taxon>Larinioides</taxon>
    </lineage>
</organism>
<dbReference type="InterPro" id="IPR006629">
    <property type="entry name" value="LITAF"/>
</dbReference>
<dbReference type="EMBL" id="CAXIEN010000331">
    <property type="protein sequence ID" value="CAL1293625.1"/>
    <property type="molecule type" value="Genomic_DNA"/>
</dbReference>
<gene>
    <name evidence="2" type="ORF">LARSCL_LOCUS18303</name>
</gene>
<proteinExistence type="predicted"/>
<evidence type="ECO:0000313" key="3">
    <source>
        <dbReference type="Proteomes" id="UP001497382"/>
    </source>
</evidence>
<reference evidence="2 3" key="1">
    <citation type="submission" date="2024-04" db="EMBL/GenBank/DDBJ databases">
        <authorList>
            <person name="Rising A."/>
            <person name="Reimegard J."/>
            <person name="Sonavane S."/>
            <person name="Akerstrom W."/>
            <person name="Nylinder S."/>
            <person name="Hedman E."/>
            <person name="Kallberg Y."/>
        </authorList>
    </citation>
    <scope>NUCLEOTIDE SEQUENCE [LARGE SCALE GENOMIC DNA]</scope>
</reference>